<accession>W7B9S7</accession>
<dbReference type="PATRIC" id="fig|1265818.5.peg.1120"/>
<reference evidence="1 2" key="1">
    <citation type="journal article" date="2014" name="Int. J. Syst. Evol. Microbiol.">
        <title>Listeria floridensis sp. nov., Listeria aquatica sp. nov., Listeria cornellensis sp. nov., Listeria riparia sp. nov. and Listeria grandensis sp. nov., from agricultural and natural environments.</title>
        <authorList>
            <person name="den Bakker H.C."/>
            <person name="Warchocki S."/>
            <person name="Wright E.M."/>
            <person name="Allred A.F."/>
            <person name="Ahlstrom C."/>
            <person name="Manuel C.S."/>
            <person name="Stasiewicz M.J."/>
            <person name="Burrell A."/>
            <person name="Roof S."/>
            <person name="Strawn L."/>
            <person name="Fortes E.D."/>
            <person name="Nightingale K.K."/>
            <person name="Kephart D."/>
            <person name="Wiedmann M."/>
        </authorList>
    </citation>
    <scope>NUCLEOTIDE SEQUENCE [LARGE SCALE GENOMIC DNA]</scope>
    <source>
        <strain evidence="1 2">FSL S10-1188</strain>
    </source>
</reference>
<organism evidence="1 2">
    <name type="scientific">Listeria aquatica FSL S10-1188</name>
    <dbReference type="NCBI Taxonomy" id="1265818"/>
    <lineage>
        <taxon>Bacteria</taxon>
        <taxon>Bacillati</taxon>
        <taxon>Bacillota</taxon>
        <taxon>Bacilli</taxon>
        <taxon>Bacillales</taxon>
        <taxon>Listeriaceae</taxon>
        <taxon>Listeria</taxon>
    </lineage>
</organism>
<dbReference type="STRING" id="1265818.MAQA_05638"/>
<keyword evidence="2" id="KW-1185">Reference proteome</keyword>
<dbReference type="AlphaFoldDB" id="W7B9S7"/>
<dbReference type="Proteomes" id="UP000019246">
    <property type="component" value="Unassembled WGS sequence"/>
</dbReference>
<proteinExistence type="predicted"/>
<evidence type="ECO:0000313" key="1">
    <source>
        <dbReference type="EMBL" id="EUJ19651.1"/>
    </source>
</evidence>
<evidence type="ECO:0000313" key="2">
    <source>
        <dbReference type="Proteomes" id="UP000019246"/>
    </source>
</evidence>
<comment type="caution">
    <text evidence="1">The sequence shown here is derived from an EMBL/GenBank/DDBJ whole genome shotgun (WGS) entry which is preliminary data.</text>
</comment>
<name>W7B9S7_9LIST</name>
<sequence>MDLSFLWKKEDFVWIVNEELSKKVGEKLIFIDFYNKFLYFLNGNVQFSTQIVQKMSAFLQ</sequence>
<dbReference type="EMBL" id="AOCG01000006">
    <property type="protein sequence ID" value="EUJ19651.1"/>
    <property type="molecule type" value="Genomic_DNA"/>
</dbReference>
<protein>
    <submittedName>
        <fullName evidence="1">Uncharacterized protein</fullName>
    </submittedName>
</protein>
<gene>
    <name evidence="1" type="ORF">MAQA_05638</name>
</gene>